<reference evidence="2 3" key="1">
    <citation type="journal article" date="2014" name="BMC Genomics">
        <title>Comparative genomics of the major fungal agents of human and animal Sporotrichosis: Sporothrix schenckii and Sporothrix brasiliensis.</title>
        <authorList>
            <person name="Teixeira M.M."/>
            <person name="de Almeida L.G."/>
            <person name="Kubitschek-Barreira P."/>
            <person name="Alves F.L."/>
            <person name="Kioshima E.S."/>
            <person name="Abadio A.K."/>
            <person name="Fernandes L."/>
            <person name="Derengowski L.S."/>
            <person name="Ferreira K.S."/>
            <person name="Souza R.C."/>
            <person name="Ruiz J.C."/>
            <person name="de Andrade N.C."/>
            <person name="Paes H.C."/>
            <person name="Nicola A.M."/>
            <person name="Albuquerque P."/>
            <person name="Gerber A.L."/>
            <person name="Martins V.P."/>
            <person name="Peconick L.D."/>
            <person name="Neto A.V."/>
            <person name="Chaucanez C.B."/>
            <person name="Silva P.A."/>
            <person name="Cunha O.L."/>
            <person name="de Oliveira F.F."/>
            <person name="dos Santos T.C."/>
            <person name="Barros A.L."/>
            <person name="Soares M.A."/>
            <person name="de Oliveira L.M."/>
            <person name="Marini M.M."/>
            <person name="Villalobos-Duno H."/>
            <person name="Cunha M.M."/>
            <person name="de Hoog S."/>
            <person name="da Silveira J.F."/>
            <person name="Henrissat B."/>
            <person name="Nino-Vega G.A."/>
            <person name="Cisalpino P.S."/>
            <person name="Mora-Montes H.M."/>
            <person name="Almeida S.R."/>
            <person name="Stajich J.E."/>
            <person name="Lopes-Bezerra L.M."/>
            <person name="Vasconcelos A.T."/>
            <person name="Felipe M.S."/>
        </authorList>
    </citation>
    <scope>NUCLEOTIDE SEQUENCE [LARGE SCALE GENOMIC DNA]</scope>
    <source>
        <strain evidence="2 3">5110</strain>
    </source>
</reference>
<organism evidence="2 3">
    <name type="scientific">Sporothrix brasiliensis 5110</name>
    <dbReference type="NCBI Taxonomy" id="1398154"/>
    <lineage>
        <taxon>Eukaryota</taxon>
        <taxon>Fungi</taxon>
        <taxon>Dikarya</taxon>
        <taxon>Ascomycota</taxon>
        <taxon>Pezizomycotina</taxon>
        <taxon>Sordariomycetes</taxon>
        <taxon>Sordariomycetidae</taxon>
        <taxon>Ophiostomatales</taxon>
        <taxon>Ophiostomataceae</taxon>
        <taxon>Sporothrix</taxon>
    </lineage>
</organism>
<dbReference type="Proteomes" id="UP000031575">
    <property type="component" value="Unassembled WGS sequence"/>
</dbReference>
<feature type="compositionally biased region" description="Basic and acidic residues" evidence="1">
    <location>
        <begin position="164"/>
        <end position="174"/>
    </location>
</feature>
<feature type="region of interest" description="Disordered" evidence="1">
    <location>
        <begin position="93"/>
        <end position="174"/>
    </location>
</feature>
<dbReference type="RefSeq" id="XP_040614767.1">
    <property type="nucleotide sequence ID" value="XM_040766930.1"/>
</dbReference>
<dbReference type="VEuPathDB" id="FungiDB:SPBR_08692"/>
<feature type="compositionally biased region" description="Low complexity" evidence="1">
    <location>
        <begin position="46"/>
        <end position="63"/>
    </location>
</feature>
<feature type="compositionally biased region" description="Gly residues" evidence="1">
    <location>
        <begin position="101"/>
        <end position="110"/>
    </location>
</feature>
<feature type="compositionally biased region" description="Basic residues" evidence="1">
    <location>
        <begin position="148"/>
        <end position="159"/>
    </location>
</feature>
<feature type="compositionally biased region" description="Low complexity" evidence="1">
    <location>
        <begin position="128"/>
        <end position="147"/>
    </location>
</feature>
<comment type="caution">
    <text evidence="2">The sequence shown here is derived from an EMBL/GenBank/DDBJ whole genome shotgun (WGS) entry which is preliminary data.</text>
</comment>
<proteinExistence type="predicted"/>
<dbReference type="GeneID" id="63681851"/>
<evidence type="ECO:0000313" key="2">
    <source>
        <dbReference type="EMBL" id="KIH86757.1"/>
    </source>
</evidence>
<dbReference type="AlphaFoldDB" id="A0A0C2INX2"/>
<accession>A0A0C2INX2</accession>
<evidence type="ECO:0000313" key="3">
    <source>
        <dbReference type="Proteomes" id="UP000031575"/>
    </source>
</evidence>
<feature type="region of interest" description="Disordered" evidence="1">
    <location>
        <begin position="41"/>
        <end position="68"/>
    </location>
</feature>
<dbReference type="OrthoDB" id="10436252at2759"/>
<evidence type="ECO:0000256" key="1">
    <source>
        <dbReference type="SAM" id="MobiDB-lite"/>
    </source>
</evidence>
<sequence>MARPYYTDEFVYGWPQKNCGCSQIIESCSYCCGSFTARAPRREATTESASSSSPPTSSSPRASVMTRYHNQDVAQLSVRGVSFDASFVDSVAIRHGDNGSHSGGSSGSHGGRNPSRRDPDHGLPPSPSSSTASSASSSSSSPSSPLSPKRRPRFGRNKKGSSGEGRDSGSKSSR</sequence>
<keyword evidence="3" id="KW-1185">Reference proteome</keyword>
<name>A0A0C2INX2_9PEZI</name>
<dbReference type="EMBL" id="AWTV01000011">
    <property type="protein sequence ID" value="KIH86757.1"/>
    <property type="molecule type" value="Genomic_DNA"/>
</dbReference>
<gene>
    <name evidence="2" type="ORF">SPBR_08692</name>
</gene>
<dbReference type="HOGENOM" id="CLU_1541096_0_0_1"/>
<protein>
    <submittedName>
        <fullName evidence="2">Uncharacterized protein</fullName>
    </submittedName>
</protein>